<dbReference type="PANTHER" id="PTHR12918">
    <property type="entry name" value="CYSTEINE DIOXYGENASE"/>
    <property type="match status" value="1"/>
</dbReference>
<dbReference type="GO" id="GO:0017172">
    <property type="term" value="F:cysteine dioxygenase activity"/>
    <property type="evidence" value="ECO:0007669"/>
    <property type="project" value="UniProtKB-UniRule"/>
</dbReference>
<dbReference type="FunFam" id="2.60.120.10:FF:000189">
    <property type="entry name" value="Cysteine dioxygenase"/>
    <property type="match status" value="1"/>
</dbReference>
<keyword evidence="6 12" id="KW-0223">Dioxygenase</keyword>
<evidence type="ECO:0000256" key="11">
    <source>
        <dbReference type="PIRSR" id="PIRSR610300-51"/>
    </source>
</evidence>
<keyword evidence="5 10" id="KW-0883">Thioether bond</keyword>
<feature type="binding site" evidence="11">
    <location>
        <position position="100"/>
    </location>
    <ligand>
        <name>Fe cation</name>
        <dbReference type="ChEBI" id="CHEBI:24875"/>
        <note>catalytic</note>
    </ligand>
</feature>
<comment type="catalytic activity">
    <reaction evidence="1 12">
        <text>L-cysteine + O2 = 3-sulfino-L-alanine + H(+)</text>
        <dbReference type="Rhea" id="RHEA:20441"/>
        <dbReference type="ChEBI" id="CHEBI:15378"/>
        <dbReference type="ChEBI" id="CHEBI:15379"/>
        <dbReference type="ChEBI" id="CHEBI:35235"/>
        <dbReference type="ChEBI" id="CHEBI:61085"/>
        <dbReference type="EC" id="1.13.11.20"/>
    </reaction>
</comment>
<dbReference type="InterPro" id="IPR014710">
    <property type="entry name" value="RmlC-like_jellyroll"/>
</dbReference>
<evidence type="ECO:0000256" key="12">
    <source>
        <dbReference type="RuleBase" id="RU366010"/>
    </source>
</evidence>
<dbReference type="GO" id="GO:0008198">
    <property type="term" value="F:ferrous iron binding"/>
    <property type="evidence" value="ECO:0007669"/>
    <property type="project" value="TreeGrafter"/>
</dbReference>
<evidence type="ECO:0000256" key="2">
    <source>
        <dbReference type="ARBA" id="ARBA00006622"/>
    </source>
</evidence>
<dbReference type="InterPro" id="IPR010300">
    <property type="entry name" value="CDO_1"/>
</dbReference>
<sequence length="210" mass="23738">MSEPQQDPYATTQTNKFDALVRSLSEMLGPTSGINSEDVNPDELQALMAAYNSDEPEWKKYDWQDASKCYTRNLVDKGNGKSNLLILVWTPGQTSSIHDHANAHCIMKILRGCLVETRYARPTVELNSERECPLKCIKETTYGTNEVTYMSDQLGLHKISNPDPTDFAVSLHLYTPPNASVYGCNTYNEETSKVMHYPGCELYSRYGHRL</sequence>
<keyword evidence="7 12" id="KW-0560">Oxidoreductase</keyword>
<accession>A0A6A6X447</accession>
<name>A0A6A6X447_9PLEO</name>
<dbReference type="GO" id="GO:0019448">
    <property type="term" value="P:L-cysteine catabolic process"/>
    <property type="evidence" value="ECO:0007669"/>
    <property type="project" value="TreeGrafter"/>
</dbReference>
<dbReference type="CDD" id="cd10548">
    <property type="entry name" value="cupin_CDO"/>
    <property type="match status" value="1"/>
</dbReference>
<dbReference type="Pfam" id="PF05995">
    <property type="entry name" value="CDO_I"/>
    <property type="match status" value="1"/>
</dbReference>
<comment type="similarity">
    <text evidence="2 12">Belongs to the cysteine dioxygenase family.</text>
</comment>
<dbReference type="SUPFAM" id="SSF51182">
    <property type="entry name" value="RmlC-like cupins"/>
    <property type="match status" value="1"/>
</dbReference>
<evidence type="ECO:0000256" key="5">
    <source>
        <dbReference type="ARBA" id="ARBA00022784"/>
    </source>
</evidence>
<reference evidence="13" key="1">
    <citation type="journal article" date="2020" name="Stud. Mycol.">
        <title>101 Dothideomycetes genomes: a test case for predicting lifestyles and emergence of pathogens.</title>
        <authorList>
            <person name="Haridas S."/>
            <person name="Albert R."/>
            <person name="Binder M."/>
            <person name="Bloem J."/>
            <person name="Labutti K."/>
            <person name="Salamov A."/>
            <person name="Andreopoulos B."/>
            <person name="Baker S."/>
            <person name="Barry K."/>
            <person name="Bills G."/>
            <person name="Bluhm B."/>
            <person name="Cannon C."/>
            <person name="Castanera R."/>
            <person name="Culley D."/>
            <person name="Daum C."/>
            <person name="Ezra D."/>
            <person name="Gonzalez J."/>
            <person name="Henrissat B."/>
            <person name="Kuo A."/>
            <person name="Liang C."/>
            <person name="Lipzen A."/>
            <person name="Lutzoni F."/>
            <person name="Magnuson J."/>
            <person name="Mondo S."/>
            <person name="Nolan M."/>
            <person name="Ohm R."/>
            <person name="Pangilinan J."/>
            <person name="Park H.-J."/>
            <person name="Ramirez L."/>
            <person name="Alfaro M."/>
            <person name="Sun H."/>
            <person name="Tritt A."/>
            <person name="Yoshinaga Y."/>
            <person name="Zwiers L.-H."/>
            <person name="Turgeon B."/>
            <person name="Goodwin S."/>
            <person name="Spatafora J."/>
            <person name="Crous P."/>
            <person name="Grigoriev I."/>
        </authorList>
    </citation>
    <scope>NUCLEOTIDE SEQUENCE</scope>
    <source>
        <strain evidence="13">CBS 109.77</strain>
    </source>
</reference>
<dbReference type="AlphaFoldDB" id="A0A6A6X447"/>
<protein>
    <recommendedName>
        <fullName evidence="9 12">Cysteine dioxygenase</fullName>
        <ecNumber evidence="3 12">1.13.11.20</ecNumber>
    </recommendedName>
</protein>
<evidence type="ECO:0000256" key="10">
    <source>
        <dbReference type="PIRSR" id="PIRSR610300-50"/>
    </source>
</evidence>
<dbReference type="Proteomes" id="UP000799757">
    <property type="component" value="Unassembled WGS sequence"/>
</dbReference>
<feature type="cross-link" description="3'-(S-cysteinyl)-tyrosine (Cys-Tyr)" evidence="10">
    <location>
        <begin position="105"/>
        <end position="174"/>
    </location>
</feature>
<dbReference type="PANTHER" id="PTHR12918:SF1">
    <property type="entry name" value="CYSTEINE DIOXYGENASE TYPE 1"/>
    <property type="match status" value="1"/>
</dbReference>
<feature type="binding site" evidence="11">
    <location>
        <position position="98"/>
    </location>
    <ligand>
        <name>Fe cation</name>
        <dbReference type="ChEBI" id="CHEBI:24875"/>
        <note>catalytic</note>
    </ligand>
</feature>
<comment type="cofactor">
    <cofactor evidence="12">
        <name>Fe cation</name>
        <dbReference type="ChEBI" id="CHEBI:24875"/>
    </cofactor>
    <text evidence="12">Binds 1 Fe cation per subunit.</text>
</comment>
<evidence type="ECO:0000313" key="14">
    <source>
        <dbReference type="Proteomes" id="UP000799757"/>
    </source>
</evidence>
<evidence type="ECO:0000313" key="13">
    <source>
        <dbReference type="EMBL" id="KAF2791011.1"/>
    </source>
</evidence>
<dbReference type="EMBL" id="MU002042">
    <property type="protein sequence ID" value="KAF2791011.1"/>
    <property type="molecule type" value="Genomic_DNA"/>
</dbReference>
<evidence type="ECO:0000256" key="7">
    <source>
        <dbReference type="ARBA" id="ARBA00023002"/>
    </source>
</evidence>
<dbReference type="OrthoDB" id="543511at2759"/>
<evidence type="ECO:0000256" key="9">
    <source>
        <dbReference type="ARBA" id="ARBA00070673"/>
    </source>
</evidence>
<organism evidence="13 14">
    <name type="scientific">Melanomma pulvis-pyrius CBS 109.77</name>
    <dbReference type="NCBI Taxonomy" id="1314802"/>
    <lineage>
        <taxon>Eukaryota</taxon>
        <taxon>Fungi</taxon>
        <taxon>Dikarya</taxon>
        <taxon>Ascomycota</taxon>
        <taxon>Pezizomycotina</taxon>
        <taxon>Dothideomycetes</taxon>
        <taxon>Pleosporomycetidae</taxon>
        <taxon>Pleosporales</taxon>
        <taxon>Melanommataceae</taxon>
        <taxon>Melanomma</taxon>
    </lineage>
</organism>
<evidence type="ECO:0000256" key="8">
    <source>
        <dbReference type="ARBA" id="ARBA00023004"/>
    </source>
</evidence>
<dbReference type="EC" id="1.13.11.20" evidence="3 12"/>
<evidence type="ECO:0000256" key="6">
    <source>
        <dbReference type="ARBA" id="ARBA00022964"/>
    </source>
</evidence>
<feature type="binding site" evidence="11">
    <location>
        <position position="157"/>
    </location>
    <ligand>
        <name>Fe cation</name>
        <dbReference type="ChEBI" id="CHEBI:24875"/>
        <note>catalytic</note>
    </ligand>
</feature>
<evidence type="ECO:0000256" key="3">
    <source>
        <dbReference type="ARBA" id="ARBA00013133"/>
    </source>
</evidence>
<dbReference type="InterPro" id="IPR011051">
    <property type="entry name" value="RmlC_Cupin_sf"/>
</dbReference>
<evidence type="ECO:0000256" key="1">
    <source>
        <dbReference type="ARBA" id="ARBA00000629"/>
    </source>
</evidence>
<keyword evidence="8 11" id="KW-0408">Iron</keyword>
<keyword evidence="14" id="KW-1185">Reference proteome</keyword>
<evidence type="ECO:0000256" key="4">
    <source>
        <dbReference type="ARBA" id="ARBA00022723"/>
    </source>
</evidence>
<proteinExistence type="inferred from homology"/>
<keyword evidence="4 11" id="KW-0479">Metal-binding</keyword>
<dbReference type="Gene3D" id="2.60.120.10">
    <property type="entry name" value="Jelly Rolls"/>
    <property type="match status" value="1"/>
</dbReference>
<gene>
    <name evidence="13" type="ORF">K505DRAFT_72834</name>
</gene>